<dbReference type="InterPro" id="IPR002328">
    <property type="entry name" value="ADH_Zn_CS"/>
</dbReference>
<dbReference type="PANTHER" id="PTHR43880:SF12">
    <property type="entry name" value="ALCOHOL DEHYDROGENASE CLASS-3"/>
    <property type="match status" value="1"/>
</dbReference>
<dbReference type="InParanoid" id="D8RMY5"/>
<evidence type="ECO:0000259" key="9">
    <source>
        <dbReference type="Pfam" id="PF08240"/>
    </source>
</evidence>
<dbReference type="Gene3D" id="3.40.50.720">
    <property type="entry name" value="NAD(P)-binding Rossmann-like Domain"/>
    <property type="match status" value="1"/>
</dbReference>
<dbReference type="GO" id="GO:0005829">
    <property type="term" value="C:cytosol"/>
    <property type="evidence" value="ECO:0000318"/>
    <property type="project" value="GO_Central"/>
</dbReference>
<comment type="cofactor">
    <cofactor evidence="1 7">
        <name>Zn(2+)</name>
        <dbReference type="ChEBI" id="CHEBI:29105"/>
    </cofactor>
</comment>
<keyword evidence="5" id="KW-0560">Oxidoreductase</keyword>
<evidence type="ECO:0000256" key="4">
    <source>
        <dbReference type="ARBA" id="ARBA00022833"/>
    </source>
</evidence>
<dbReference type="SUPFAM" id="SSF51735">
    <property type="entry name" value="NAD(P)-binding Rossmann-fold domains"/>
    <property type="match status" value="1"/>
</dbReference>
<dbReference type="InterPro" id="IPR013154">
    <property type="entry name" value="ADH-like_N"/>
</dbReference>
<evidence type="ECO:0008006" key="12">
    <source>
        <dbReference type="Google" id="ProtNLM"/>
    </source>
</evidence>
<gene>
    <name evidence="10" type="ORF">SELMODRAFT_412976</name>
</gene>
<dbReference type="PANTHER" id="PTHR43880">
    <property type="entry name" value="ALCOHOL DEHYDROGENASE"/>
    <property type="match status" value="1"/>
</dbReference>
<name>D8RMY5_SELML</name>
<keyword evidence="11" id="KW-1185">Reference proteome</keyword>
<dbReference type="Gramene" id="EFJ26618">
    <property type="protein sequence ID" value="EFJ26618"/>
    <property type="gene ID" value="SELMODRAFT_412976"/>
</dbReference>
<dbReference type="FunFam" id="3.90.180.10:FF:000007">
    <property type="entry name" value="Alcohol dehydrogenase 6"/>
    <property type="match status" value="1"/>
</dbReference>
<dbReference type="GO" id="GO:0004022">
    <property type="term" value="F:alcohol dehydrogenase (NAD+) activity"/>
    <property type="evidence" value="ECO:0000318"/>
    <property type="project" value="GO_Central"/>
</dbReference>
<dbReference type="eggNOG" id="KOG0022">
    <property type="taxonomic scope" value="Eukaryota"/>
</dbReference>
<dbReference type="OMA" id="HIDAMIF"/>
<proteinExistence type="inferred from homology"/>
<comment type="similarity">
    <text evidence="2">Belongs to the zinc-containing alcohol dehydrogenase family. Class-III subfamily.</text>
</comment>
<accession>D8RMY5</accession>
<dbReference type="AlphaFoldDB" id="D8RMY5"/>
<dbReference type="FunFam" id="3.40.50.720:FF:000003">
    <property type="entry name" value="S-(hydroxymethyl)glutathione dehydrogenase"/>
    <property type="match status" value="1"/>
</dbReference>
<dbReference type="HOGENOM" id="CLU_026673_14_0_1"/>
<dbReference type="InterPro" id="IPR013149">
    <property type="entry name" value="ADH-like_C"/>
</dbReference>
<evidence type="ECO:0000256" key="2">
    <source>
        <dbReference type="ARBA" id="ARBA00010902"/>
    </source>
</evidence>
<evidence type="ECO:0000256" key="7">
    <source>
        <dbReference type="RuleBase" id="RU361277"/>
    </source>
</evidence>
<dbReference type="Gene3D" id="3.90.180.10">
    <property type="entry name" value="Medium-chain alcohol dehydrogenases, catalytic domain"/>
    <property type="match status" value="1"/>
</dbReference>
<keyword evidence="6" id="KW-0520">NAD</keyword>
<feature type="domain" description="Alcohol dehydrogenase-like C-terminal" evidence="8">
    <location>
        <begin position="219"/>
        <end position="348"/>
    </location>
</feature>
<dbReference type="Pfam" id="PF08240">
    <property type="entry name" value="ADH_N"/>
    <property type="match status" value="1"/>
</dbReference>
<reference evidence="10 11" key="1">
    <citation type="journal article" date="2011" name="Science">
        <title>The Selaginella genome identifies genetic changes associated with the evolution of vascular plants.</title>
        <authorList>
            <person name="Banks J.A."/>
            <person name="Nishiyama T."/>
            <person name="Hasebe M."/>
            <person name="Bowman J.L."/>
            <person name="Gribskov M."/>
            <person name="dePamphilis C."/>
            <person name="Albert V.A."/>
            <person name="Aono N."/>
            <person name="Aoyama T."/>
            <person name="Ambrose B.A."/>
            <person name="Ashton N.W."/>
            <person name="Axtell M.J."/>
            <person name="Barker E."/>
            <person name="Barker M.S."/>
            <person name="Bennetzen J.L."/>
            <person name="Bonawitz N.D."/>
            <person name="Chapple C."/>
            <person name="Cheng C."/>
            <person name="Correa L.G."/>
            <person name="Dacre M."/>
            <person name="DeBarry J."/>
            <person name="Dreyer I."/>
            <person name="Elias M."/>
            <person name="Engstrom E.M."/>
            <person name="Estelle M."/>
            <person name="Feng L."/>
            <person name="Finet C."/>
            <person name="Floyd S.K."/>
            <person name="Frommer W.B."/>
            <person name="Fujita T."/>
            <person name="Gramzow L."/>
            <person name="Gutensohn M."/>
            <person name="Harholt J."/>
            <person name="Hattori M."/>
            <person name="Heyl A."/>
            <person name="Hirai T."/>
            <person name="Hiwatashi Y."/>
            <person name="Ishikawa M."/>
            <person name="Iwata M."/>
            <person name="Karol K.G."/>
            <person name="Koehler B."/>
            <person name="Kolukisaoglu U."/>
            <person name="Kubo M."/>
            <person name="Kurata T."/>
            <person name="Lalonde S."/>
            <person name="Li K."/>
            <person name="Li Y."/>
            <person name="Litt A."/>
            <person name="Lyons E."/>
            <person name="Manning G."/>
            <person name="Maruyama T."/>
            <person name="Michael T.P."/>
            <person name="Mikami K."/>
            <person name="Miyazaki S."/>
            <person name="Morinaga S."/>
            <person name="Murata T."/>
            <person name="Mueller-Roeber B."/>
            <person name="Nelson D.R."/>
            <person name="Obara M."/>
            <person name="Oguri Y."/>
            <person name="Olmstead R.G."/>
            <person name="Onodera N."/>
            <person name="Petersen B.L."/>
            <person name="Pils B."/>
            <person name="Prigge M."/>
            <person name="Rensing S.A."/>
            <person name="Riano-Pachon D.M."/>
            <person name="Roberts A.W."/>
            <person name="Sato Y."/>
            <person name="Scheller H.V."/>
            <person name="Schulz B."/>
            <person name="Schulz C."/>
            <person name="Shakirov E.V."/>
            <person name="Shibagaki N."/>
            <person name="Shinohara N."/>
            <person name="Shippen D.E."/>
            <person name="Soerensen I."/>
            <person name="Sotooka R."/>
            <person name="Sugimoto N."/>
            <person name="Sugita M."/>
            <person name="Sumikawa N."/>
            <person name="Tanurdzic M."/>
            <person name="Theissen G."/>
            <person name="Ulvskov P."/>
            <person name="Wakazuki S."/>
            <person name="Weng J.K."/>
            <person name="Willats W.W."/>
            <person name="Wipf D."/>
            <person name="Wolf P.G."/>
            <person name="Yang L."/>
            <person name="Zimmer A.D."/>
            <person name="Zhu Q."/>
            <person name="Mitros T."/>
            <person name="Hellsten U."/>
            <person name="Loque D."/>
            <person name="Otillar R."/>
            <person name="Salamov A."/>
            <person name="Schmutz J."/>
            <person name="Shapiro H."/>
            <person name="Lindquist E."/>
            <person name="Lucas S."/>
            <person name="Rokhsar D."/>
            <person name="Grigoriev I.V."/>
        </authorList>
    </citation>
    <scope>NUCLEOTIDE SEQUENCE [LARGE SCALE GENOMIC DNA]</scope>
</reference>
<dbReference type="GO" id="GO:0051903">
    <property type="term" value="F:S-(hydroxymethyl)glutathione dehydrogenase [NAD(P)+] activity"/>
    <property type="evidence" value="ECO:0000318"/>
    <property type="project" value="GO_Central"/>
</dbReference>
<dbReference type="KEGG" id="smo:SELMODRAFT_412976"/>
<evidence type="ECO:0000256" key="1">
    <source>
        <dbReference type="ARBA" id="ARBA00001947"/>
    </source>
</evidence>
<dbReference type="InterPro" id="IPR036291">
    <property type="entry name" value="NAD(P)-bd_dom_sf"/>
</dbReference>
<dbReference type="GO" id="GO:0046294">
    <property type="term" value="P:formaldehyde catabolic process"/>
    <property type="evidence" value="ECO:0000318"/>
    <property type="project" value="GO_Central"/>
</dbReference>
<feature type="domain" description="Alcohol dehydrogenase-like N-terminal" evidence="9">
    <location>
        <begin position="47"/>
        <end position="178"/>
    </location>
</feature>
<dbReference type="EMBL" id="GL377584">
    <property type="protein sequence ID" value="EFJ26618.1"/>
    <property type="molecule type" value="Genomic_DNA"/>
</dbReference>
<evidence type="ECO:0000313" key="11">
    <source>
        <dbReference type="Proteomes" id="UP000001514"/>
    </source>
</evidence>
<keyword evidence="3 7" id="KW-0479">Metal-binding</keyword>
<dbReference type="Pfam" id="PF00107">
    <property type="entry name" value="ADH_zinc_N"/>
    <property type="match status" value="1"/>
</dbReference>
<dbReference type="GO" id="GO:0008270">
    <property type="term" value="F:zinc ion binding"/>
    <property type="evidence" value="ECO:0000318"/>
    <property type="project" value="GO_Central"/>
</dbReference>
<dbReference type="OrthoDB" id="417550at2759"/>
<evidence type="ECO:0000256" key="6">
    <source>
        <dbReference type="ARBA" id="ARBA00023027"/>
    </source>
</evidence>
<keyword evidence="4 7" id="KW-0862">Zinc</keyword>
<evidence type="ECO:0000259" key="8">
    <source>
        <dbReference type="Pfam" id="PF00107"/>
    </source>
</evidence>
<evidence type="ECO:0000256" key="3">
    <source>
        <dbReference type="ARBA" id="ARBA00022723"/>
    </source>
</evidence>
<sequence>MVFLNRIVRAGISSSSRNKIIKCRAAVAWEPGAPLQIEDIEVSPPQSNEVRIKITHTSLCQTDITFWQNKGMKHLFPRIFGHEAAGIVESVGEGVSNLCEGDHVIPIFTGECSDCKYCKSQKTNLCGSLRVNPEYAGVYGGDGTRFKQGSVEISHFMGTSTFSQYTVVNKGCLVKVPKRAPLDKVCLLSCGITTGVGAVWNVAKLQKDDTVAIFGLGTVGLAIAQAAKLSGASRIIGVDINSEKHELGKQFGITDFLNPLDHDRPIQEVIMELCQGGVDYSFECIGSAALMQAAFESTHNAWGVTIVAGVPSGPGTLSTDPVKLLFGHSLKGTIFGGYKPSQIHELVEKYMRKEIKVDEFVTHTLPFEKINDAIQLLMRAQCLRCVVSMH</sequence>
<evidence type="ECO:0000313" key="10">
    <source>
        <dbReference type="EMBL" id="EFJ26618.1"/>
    </source>
</evidence>
<protein>
    <recommendedName>
        <fullName evidence="12">Enoyl reductase (ER) domain-containing protein</fullName>
    </recommendedName>
</protein>
<organism evidence="11">
    <name type="scientific">Selaginella moellendorffii</name>
    <name type="common">Spikemoss</name>
    <dbReference type="NCBI Taxonomy" id="88036"/>
    <lineage>
        <taxon>Eukaryota</taxon>
        <taxon>Viridiplantae</taxon>
        <taxon>Streptophyta</taxon>
        <taxon>Embryophyta</taxon>
        <taxon>Tracheophyta</taxon>
        <taxon>Lycopodiopsida</taxon>
        <taxon>Selaginellales</taxon>
        <taxon>Selaginellaceae</taxon>
        <taxon>Selaginella</taxon>
    </lineage>
</organism>
<dbReference type="InterPro" id="IPR011032">
    <property type="entry name" value="GroES-like_sf"/>
</dbReference>
<dbReference type="Proteomes" id="UP000001514">
    <property type="component" value="Unassembled WGS sequence"/>
</dbReference>
<evidence type="ECO:0000256" key="5">
    <source>
        <dbReference type="ARBA" id="ARBA00023002"/>
    </source>
</evidence>
<dbReference type="SUPFAM" id="SSF50129">
    <property type="entry name" value="GroES-like"/>
    <property type="match status" value="2"/>
</dbReference>
<dbReference type="STRING" id="88036.D8RMY5"/>
<dbReference type="PROSITE" id="PS00059">
    <property type="entry name" value="ADH_ZINC"/>
    <property type="match status" value="1"/>
</dbReference>